<protein>
    <recommendedName>
        <fullName evidence="3">Nudix hydrolase domain-containing protein</fullName>
    </recommendedName>
</protein>
<keyword evidence="2" id="KW-1185">Reference proteome</keyword>
<accession>W5IJL2</accession>
<dbReference type="InterPro" id="IPR015797">
    <property type="entry name" value="NUDIX_hydrolase-like_dom_sf"/>
</dbReference>
<dbReference type="SUPFAM" id="SSF55811">
    <property type="entry name" value="Nudix"/>
    <property type="match status" value="1"/>
</dbReference>
<evidence type="ECO:0000313" key="1">
    <source>
        <dbReference type="EMBL" id="EFG27043.1"/>
    </source>
</evidence>
<comment type="caution">
    <text evidence="1">The sequence shown here is derived from an EMBL/GenBank/DDBJ whole genome shotgun (WGS) entry which is preliminary data.</text>
</comment>
<reference evidence="1 2" key="1">
    <citation type="submission" date="2012-01" db="EMBL/GenBank/DDBJ databases">
        <title>The Genome Sequence of Scardovia inopinata F0304.</title>
        <authorList>
            <consortium name="The Broad Institute Genome Sequencing Platform"/>
            <person name="Ward D."/>
            <person name="Earl A."/>
            <person name="Feldgarden M."/>
            <person name="Gevers D."/>
            <person name="Young S."/>
            <person name="Zeng Q."/>
            <person name="Koehrsen M."/>
            <person name="Alvarado L."/>
            <person name="Berlin A.M."/>
            <person name="Borenstein D."/>
            <person name="Chapman S.B."/>
            <person name="Chen Z."/>
            <person name="Engels R."/>
            <person name="Freedman E."/>
            <person name="Gellesch M."/>
            <person name="Goldberg J."/>
            <person name="Griggs A."/>
            <person name="Gujja S."/>
            <person name="Heilman E.R."/>
            <person name="Heiman D.I."/>
            <person name="Hepburn T.A."/>
            <person name="Howarth C."/>
            <person name="Jen D."/>
            <person name="Larson L."/>
            <person name="Mehta T."/>
            <person name="Park D."/>
            <person name="Pearson M."/>
            <person name="Richards J."/>
            <person name="Roberts A."/>
            <person name="Saif S."/>
            <person name="Shea T.D."/>
            <person name="Shenoy N."/>
            <person name="Sisk P."/>
            <person name="Stolte C."/>
            <person name="Sykes S.N."/>
            <person name="Walk T."/>
            <person name="White J."/>
            <person name="Yandava C."/>
            <person name="Izard J."/>
            <person name="Baranova O.V."/>
            <person name="Blanton J.M."/>
            <person name="Tanner A.C."/>
            <person name="Dewhirst F."/>
            <person name="Haas B."/>
            <person name="Nusbaum C."/>
            <person name="Birren B."/>
        </authorList>
    </citation>
    <scope>NUCLEOTIDE SEQUENCE [LARGE SCALE GENOMIC DNA]</scope>
    <source>
        <strain evidence="1 2">F0304</strain>
    </source>
</reference>
<gene>
    <name evidence="1" type="ORF">HMPREF9020_00675</name>
</gene>
<dbReference type="eggNOG" id="COG1051">
    <property type="taxonomic scope" value="Bacteria"/>
</dbReference>
<dbReference type="EMBL" id="ADCX01000003">
    <property type="protein sequence ID" value="EFG27043.1"/>
    <property type="molecule type" value="Genomic_DNA"/>
</dbReference>
<organism evidence="1 2">
    <name type="scientific">Scardovia inopinata F0304</name>
    <dbReference type="NCBI Taxonomy" id="641146"/>
    <lineage>
        <taxon>Bacteria</taxon>
        <taxon>Bacillati</taxon>
        <taxon>Actinomycetota</taxon>
        <taxon>Actinomycetes</taxon>
        <taxon>Bifidobacteriales</taxon>
        <taxon>Bifidobacteriaceae</taxon>
        <taxon>Scardovia</taxon>
    </lineage>
</organism>
<evidence type="ECO:0008006" key="3">
    <source>
        <dbReference type="Google" id="ProtNLM"/>
    </source>
</evidence>
<proteinExistence type="predicted"/>
<name>W5IJL2_SCAIO</name>
<dbReference type="AlphaFoldDB" id="W5IJL2"/>
<dbReference type="Gene3D" id="3.90.79.10">
    <property type="entry name" value="Nucleoside Triphosphate Pyrophosphohydrolase"/>
    <property type="match status" value="1"/>
</dbReference>
<evidence type="ECO:0000313" key="2">
    <source>
        <dbReference type="Proteomes" id="UP000005777"/>
    </source>
</evidence>
<sequence>MGTPDFILELRRYIGHRPLWLIGVTACVFNKQGQVLLGQRSDTQQWESHFYLHSGRSVSCRY</sequence>
<dbReference type="Proteomes" id="UP000005777">
    <property type="component" value="Unassembled WGS sequence"/>
</dbReference>
<dbReference type="HOGENOM" id="CLU_2901694_0_0_11"/>